<dbReference type="RefSeq" id="WP_203995772.1">
    <property type="nucleotide sequence ID" value="NZ_BOPG01000027.1"/>
</dbReference>
<keyword evidence="1" id="KW-0732">Signal</keyword>
<dbReference type="InterPro" id="IPR036366">
    <property type="entry name" value="PGBDSf"/>
</dbReference>
<evidence type="ECO:0000256" key="1">
    <source>
        <dbReference type="SAM" id="SignalP"/>
    </source>
</evidence>
<protein>
    <recommendedName>
        <fullName evidence="2">Peptidoglycan binding-like domain-containing protein</fullName>
    </recommendedName>
</protein>
<dbReference type="EMBL" id="BOPG01000027">
    <property type="protein sequence ID" value="GIJ56844.1"/>
    <property type="molecule type" value="Genomic_DNA"/>
</dbReference>
<feature type="domain" description="Peptidoglycan binding-like" evidence="2">
    <location>
        <begin position="76"/>
        <end position="110"/>
    </location>
</feature>
<keyword evidence="4" id="KW-1185">Reference proteome</keyword>
<dbReference type="InterPro" id="IPR002477">
    <property type="entry name" value="Peptidoglycan-bd-like"/>
</dbReference>
<evidence type="ECO:0000259" key="2">
    <source>
        <dbReference type="Pfam" id="PF01471"/>
    </source>
</evidence>
<dbReference type="InterPro" id="IPR036365">
    <property type="entry name" value="PGBD-like_sf"/>
</dbReference>
<organism evidence="3 4">
    <name type="scientific">Virgisporangium aurantiacum</name>
    <dbReference type="NCBI Taxonomy" id="175570"/>
    <lineage>
        <taxon>Bacteria</taxon>
        <taxon>Bacillati</taxon>
        <taxon>Actinomycetota</taxon>
        <taxon>Actinomycetes</taxon>
        <taxon>Micromonosporales</taxon>
        <taxon>Micromonosporaceae</taxon>
        <taxon>Virgisporangium</taxon>
    </lineage>
</organism>
<dbReference type="AlphaFoldDB" id="A0A8J4E0C5"/>
<evidence type="ECO:0000313" key="4">
    <source>
        <dbReference type="Proteomes" id="UP000612585"/>
    </source>
</evidence>
<reference evidence="3" key="1">
    <citation type="submission" date="2021-01" db="EMBL/GenBank/DDBJ databases">
        <title>Whole genome shotgun sequence of Virgisporangium aurantiacum NBRC 16421.</title>
        <authorList>
            <person name="Komaki H."/>
            <person name="Tamura T."/>
        </authorList>
    </citation>
    <scope>NUCLEOTIDE SEQUENCE</scope>
    <source>
        <strain evidence="3">NBRC 16421</strain>
    </source>
</reference>
<sequence>MRSRTIAVVAAIILGCQLLAPGTAAAAPADTYDVRCNHGRWIRTSDYLWVFLPVNTGLDPQTSCTLRNGHNDNFGVVALQNMLVKCYGQAIAVDGDFGPATEQALKRAQAWEFTVNAKWQVATNGVYNWSATGAYVMWPYHLRSDEPDRFDCRYKTR</sequence>
<dbReference type="SUPFAM" id="SSF47090">
    <property type="entry name" value="PGBD-like"/>
    <property type="match status" value="1"/>
</dbReference>
<proteinExistence type="predicted"/>
<dbReference type="PROSITE" id="PS51257">
    <property type="entry name" value="PROKAR_LIPOPROTEIN"/>
    <property type="match status" value="1"/>
</dbReference>
<dbReference type="Proteomes" id="UP000612585">
    <property type="component" value="Unassembled WGS sequence"/>
</dbReference>
<dbReference type="Gene3D" id="1.10.101.10">
    <property type="entry name" value="PGBD-like superfamily/PGBD"/>
    <property type="match status" value="1"/>
</dbReference>
<comment type="caution">
    <text evidence="3">The sequence shown here is derived from an EMBL/GenBank/DDBJ whole genome shotgun (WGS) entry which is preliminary data.</text>
</comment>
<feature type="chain" id="PRO_5035307747" description="Peptidoglycan binding-like domain-containing protein" evidence="1">
    <location>
        <begin position="27"/>
        <end position="157"/>
    </location>
</feature>
<dbReference type="Pfam" id="PF01471">
    <property type="entry name" value="PG_binding_1"/>
    <property type="match status" value="1"/>
</dbReference>
<name>A0A8J4E0C5_9ACTN</name>
<feature type="signal peptide" evidence="1">
    <location>
        <begin position="1"/>
        <end position="26"/>
    </location>
</feature>
<evidence type="ECO:0000313" key="3">
    <source>
        <dbReference type="EMBL" id="GIJ56844.1"/>
    </source>
</evidence>
<gene>
    <name evidence="3" type="ORF">Vau01_043600</name>
</gene>
<accession>A0A8J4E0C5</accession>